<sequence>MKKRIGLALSGGGMRAAVFHLGVLKALAKHKMLAQVSHISTVSGASICMGLIYGCNRNCWPNDDVFLTSVLPKIKAMITQKDIQWNAILRLIVEPYYWDKKVNLLANVMEKRWKVSGCLQDIFVYPKWTINTTAYETGKDFRMDTTQMGSLQSGYVVKPHFMLTHAMAASAGFPVFIGPYKLKTKDYHWIDDHANPIIPQDQILHLWDGGVYDNMGLDPLFHIDEHPGLSDDIDYLIISNASGNIEHQSRHMSFSIQNLKRLLDINMDQVESLKSRSVMNYFQMYHRGLYIKINAHVDEILDHCQLTQNQKDELLVSALNDQDVKKVADYKTTLTRVKPEDFDMIAKHGETLTECLLRCFA</sequence>
<keyword evidence="2" id="KW-0442">Lipid degradation</keyword>
<dbReference type="Proteomes" id="UP000515856">
    <property type="component" value="Chromosome"/>
</dbReference>
<dbReference type="Gene3D" id="3.40.1090.10">
    <property type="entry name" value="Cytosolic phospholipase A2 catalytic domain"/>
    <property type="match status" value="2"/>
</dbReference>
<gene>
    <name evidence="5" type="ORF">H9Q80_00525</name>
</gene>
<protein>
    <submittedName>
        <fullName evidence="5">Patatin-like phospholipase family protein</fullName>
    </submittedName>
</protein>
<dbReference type="Pfam" id="PF01734">
    <property type="entry name" value="Patatin"/>
    <property type="match status" value="1"/>
</dbReference>
<keyword evidence="6" id="KW-1185">Reference proteome</keyword>
<evidence type="ECO:0000256" key="1">
    <source>
        <dbReference type="ARBA" id="ARBA00022801"/>
    </source>
</evidence>
<keyword evidence="1" id="KW-0378">Hydrolase</keyword>
<evidence type="ECO:0000313" key="5">
    <source>
        <dbReference type="EMBL" id="QNM12474.1"/>
    </source>
</evidence>
<evidence type="ECO:0000313" key="6">
    <source>
        <dbReference type="Proteomes" id="UP000515856"/>
    </source>
</evidence>
<dbReference type="InterPro" id="IPR050301">
    <property type="entry name" value="NTE"/>
</dbReference>
<dbReference type="SUPFAM" id="SSF52151">
    <property type="entry name" value="FabD/lysophospholipase-like"/>
    <property type="match status" value="1"/>
</dbReference>
<dbReference type="AlphaFoldDB" id="A0A7G9GNU2"/>
<dbReference type="KEGG" id="ehn:H9Q80_00525"/>
<reference evidence="5 6" key="1">
    <citation type="submission" date="2020-08" db="EMBL/GenBank/DDBJ databases">
        <authorList>
            <person name="Liu C."/>
            <person name="Sun Q."/>
        </authorList>
    </citation>
    <scope>NUCLEOTIDE SEQUENCE [LARGE SCALE GENOMIC DNA]</scope>
    <source>
        <strain evidence="5 6">NSJ-61</strain>
    </source>
</reference>
<name>A0A7G9GNU2_9FIRM</name>
<dbReference type="GO" id="GO:0016787">
    <property type="term" value="F:hydrolase activity"/>
    <property type="evidence" value="ECO:0007669"/>
    <property type="project" value="UniProtKB-KW"/>
</dbReference>
<dbReference type="GO" id="GO:0016042">
    <property type="term" value="P:lipid catabolic process"/>
    <property type="evidence" value="ECO:0007669"/>
    <property type="project" value="UniProtKB-KW"/>
</dbReference>
<evidence type="ECO:0000259" key="4">
    <source>
        <dbReference type="Pfam" id="PF01734"/>
    </source>
</evidence>
<dbReference type="PANTHER" id="PTHR14226:SF78">
    <property type="entry name" value="SLR0060 PROTEIN"/>
    <property type="match status" value="1"/>
</dbReference>
<accession>A0A7G9GNU2</accession>
<evidence type="ECO:0000256" key="3">
    <source>
        <dbReference type="ARBA" id="ARBA00023098"/>
    </source>
</evidence>
<feature type="domain" description="PNPLA" evidence="4">
    <location>
        <begin position="7"/>
        <end position="220"/>
    </location>
</feature>
<dbReference type="InterPro" id="IPR002641">
    <property type="entry name" value="PNPLA_dom"/>
</dbReference>
<evidence type="ECO:0000256" key="2">
    <source>
        <dbReference type="ARBA" id="ARBA00022963"/>
    </source>
</evidence>
<dbReference type="PANTHER" id="PTHR14226">
    <property type="entry name" value="NEUROPATHY TARGET ESTERASE/SWISS CHEESE D.MELANOGASTER"/>
    <property type="match status" value="1"/>
</dbReference>
<dbReference type="RefSeq" id="WP_117452980.1">
    <property type="nucleotide sequence ID" value="NZ_CP060636.1"/>
</dbReference>
<dbReference type="InterPro" id="IPR016035">
    <property type="entry name" value="Acyl_Trfase/lysoPLipase"/>
</dbReference>
<dbReference type="EMBL" id="CP060636">
    <property type="protein sequence ID" value="QNM12474.1"/>
    <property type="molecule type" value="Genomic_DNA"/>
</dbReference>
<organism evidence="5 6">
    <name type="scientific">[Eubacterium] hominis</name>
    <dbReference type="NCBI Taxonomy" id="2764325"/>
    <lineage>
        <taxon>Bacteria</taxon>
        <taxon>Bacillati</taxon>
        <taxon>Bacillota</taxon>
        <taxon>Erysipelotrichia</taxon>
        <taxon>Erysipelotrichales</taxon>
        <taxon>Erysipelotrichaceae</taxon>
        <taxon>Amedibacillus</taxon>
    </lineage>
</organism>
<keyword evidence="3" id="KW-0443">Lipid metabolism</keyword>
<proteinExistence type="predicted"/>